<dbReference type="PANTHER" id="PTHR48277:SF1">
    <property type="entry name" value="MITOCHONDRIAL RIBOSOMAL PROTEIN S5"/>
    <property type="match status" value="1"/>
</dbReference>
<comment type="similarity">
    <text evidence="2">Belongs to the universal ribosomal protein uS5 family.</text>
</comment>
<evidence type="ECO:0000256" key="2">
    <source>
        <dbReference type="ARBA" id="ARBA00008945"/>
    </source>
</evidence>
<dbReference type="Proteomes" id="UP001152759">
    <property type="component" value="Chromosome 9"/>
</dbReference>
<dbReference type="InterPro" id="IPR048584">
    <property type="entry name" value="Ribosomal_uS5m_N"/>
</dbReference>
<feature type="compositionally biased region" description="Polar residues" evidence="9">
    <location>
        <begin position="126"/>
        <end position="135"/>
    </location>
</feature>
<dbReference type="GO" id="GO:0005763">
    <property type="term" value="C:mitochondrial small ribosomal subunit"/>
    <property type="evidence" value="ECO:0007669"/>
    <property type="project" value="UniProtKB-ARBA"/>
</dbReference>
<dbReference type="KEGG" id="btab:109039220"/>
<evidence type="ECO:0000256" key="7">
    <source>
        <dbReference type="ARBA" id="ARBA00041606"/>
    </source>
</evidence>
<dbReference type="AlphaFoldDB" id="A0A9P0F9Q2"/>
<reference evidence="13" key="1">
    <citation type="submission" date="2021-12" db="EMBL/GenBank/DDBJ databases">
        <authorList>
            <person name="King R."/>
        </authorList>
    </citation>
    <scope>NUCLEOTIDE SEQUENCE</scope>
</reference>
<evidence type="ECO:0000259" key="11">
    <source>
        <dbReference type="Pfam" id="PF03719"/>
    </source>
</evidence>
<protein>
    <recommendedName>
        <fullName evidence="6">Small ribosomal subunit protein uS5m</fullName>
    </recommendedName>
    <alternativeName>
        <fullName evidence="7">28S ribosomal protein S5, mitochondrial</fullName>
    </alternativeName>
</protein>
<feature type="domain" description="S5 DRBM" evidence="10">
    <location>
        <begin position="166"/>
        <end position="230"/>
    </location>
</feature>
<dbReference type="Gene3D" id="3.30.160.20">
    <property type="match status" value="1"/>
</dbReference>
<dbReference type="PANTHER" id="PTHR48277">
    <property type="entry name" value="MITOCHONDRIAL RIBOSOMAL PROTEIN S5"/>
    <property type="match status" value="1"/>
</dbReference>
<evidence type="ECO:0000256" key="6">
    <source>
        <dbReference type="ARBA" id="ARBA00039335"/>
    </source>
</evidence>
<dbReference type="GO" id="GO:0003723">
    <property type="term" value="F:RNA binding"/>
    <property type="evidence" value="ECO:0007669"/>
    <property type="project" value="InterPro"/>
</dbReference>
<evidence type="ECO:0000259" key="10">
    <source>
        <dbReference type="Pfam" id="PF00333"/>
    </source>
</evidence>
<feature type="region of interest" description="Disordered" evidence="9">
    <location>
        <begin position="126"/>
        <end position="150"/>
    </location>
</feature>
<dbReference type="InterPro" id="IPR000851">
    <property type="entry name" value="Ribosomal_uS5"/>
</dbReference>
<evidence type="ECO:0000256" key="1">
    <source>
        <dbReference type="ARBA" id="ARBA00004173"/>
    </source>
</evidence>
<comment type="subcellular location">
    <subcellularLocation>
        <location evidence="1">Mitochondrion</location>
    </subcellularLocation>
</comment>
<evidence type="ECO:0000256" key="5">
    <source>
        <dbReference type="ARBA" id="ARBA00023274"/>
    </source>
</evidence>
<accession>A0A9P0F9Q2</accession>
<name>A0A9P0F9Q2_BEMTA</name>
<organism evidence="13 14">
    <name type="scientific">Bemisia tabaci</name>
    <name type="common">Sweetpotato whitefly</name>
    <name type="synonym">Aleurodes tabaci</name>
    <dbReference type="NCBI Taxonomy" id="7038"/>
    <lineage>
        <taxon>Eukaryota</taxon>
        <taxon>Metazoa</taxon>
        <taxon>Ecdysozoa</taxon>
        <taxon>Arthropoda</taxon>
        <taxon>Hexapoda</taxon>
        <taxon>Insecta</taxon>
        <taxon>Pterygota</taxon>
        <taxon>Neoptera</taxon>
        <taxon>Paraneoptera</taxon>
        <taxon>Hemiptera</taxon>
        <taxon>Sternorrhyncha</taxon>
        <taxon>Aleyrodoidea</taxon>
        <taxon>Aleyrodidae</taxon>
        <taxon>Aleyrodinae</taxon>
        <taxon>Bemisia</taxon>
    </lineage>
</organism>
<evidence type="ECO:0000256" key="4">
    <source>
        <dbReference type="ARBA" id="ARBA00023128"/>
    </source>
</evidence>
<evidence type="ECO:0000259" key="12">
    <source>
        <dbReference type="Pfam" id="PF21251"/>
    </source>
</evidence>
<keyword evidence="4" id="KW-0496">Mitochondrion</keyword>
<dbReference type="Pfam" id="PF21251">
    <property type="entry name" value="Ribosomal_uS5m_N"/>
    <property type="match status" value="1"/>
</dbReference>
<keyword evidence="14" id="KW-1185">Reference proteome</keyword>
<dbReference type="FunFam" id="3.30.230.10:FF:000002">
    <property type="entry name" value="30S ribosomal protein S5"/>
    <property type="match status" value="1"/>
</dbReference>
<dbReference type="Pfam" id="PF03719">
    <property type="entry name" value="Ribosomal_S5_C"/>
    <property type="match status" value="1"/>
</dbReference>
<gene>
    <name evidence="13" type="ORF">BEMITA_LOCUS13932</name>
</gene>
<dbReference type="InterPro" id="IPR005324">
    <property type="entry name" value="Ribosomal_uS5_C"/>
</dbReference>
<proteinExistence type="inferred from homology"/>
<evidence type="ECO:0000313" key="14">
    <source>
        <dbReference type="Proteomes" id="UP001152759"/>
    </source>
</evidence>
<evidence type="ECO:0000313" key="13">
    <source>
        <dbReference type="EMBL" id="CAH0395789.1"/>
    </source>
</evidence>
<dbReference type="FunFam" id="3.30.160.20:FF:000022">
    <property type="entry name" value="28S ribosomal protein S5, mitochondrial"/>
    <property type="match status" value="1"/>
</dbReference>
<dbReference type="SUPFAM" id="SSF54768">
    <property type="entry name" value="dsRNA-binding domain-like"/>
    <property type="match status" value="1"/>
</dbReference>
<dbReference type="SUPFAM" id="SSF54211">
    <property type="entry name" value="Ribosomal protein S5 domain 2-like"/>
    <property type="match status" value="1"/>
</dbReference>
<evidence type="ECO:0000256" key="9">
    <source>
        <dbReference type="SAM" id="MobiDB-lite"/>
    </source>
</evidence>
<dbReference type="InterPro" id="IPR014721">
    <property type="entry name" value="Ribsml_uS5_D2-typ_fold_subgr"/>
</dbReference>
<dbReference type="GO" id="GO:0006412">
    <property type="term" value="P:translation"/>
    <property type="evidence" value="ECO:0007669"/>
    <property type="project" value="InterPro"/>
</dbReference>
<evidence type="ECO:0000256" key="8">
    <source>
        <dbReference type="ARBA" id="ARBA00062683"/>
    </source>
</evidence>
<dbReference type="Pfam" id="PF00333">
    <property type="entry name" value="Ribosomal_S5"/>
    <property type="match status" value="1"/>
</dbReference>
<dbReference type="Gene3D" id="3.30.230.10">
    <property type="match status" value="1"/>
</dbReference>
<evidence type="ECO:0000256" key="3">
    <source>
        <dbReference type="ARBA" id="ARBA00022980"/>
    </source>
</evidence>
<feature type="domain" description="Small ribosomal subunit protein uS5m N-terminal" evidence="12">
    <location>
        <begin position="39"/>
        <end position="156"/>
    </location>
</feature>
<dbReference type="GO" id="GO:0005743">
    <property type="term" value="C:mitochondrial inner membrane"/>
    <property type="evidence" value="ECO:0007669"/>
    <property type="project" value="UniProtKB-ARBA"/>
</dbReference>
<dbReference type="EMBL" id="OU963870">
    <property type="protein sequence ID" value="CAH0395789.1"/>
    <property type="molecule type" value="Genomic_DNA"/>
</dbReference>
<feature type="domain" description="Small ribosomal subunit protein uS5 C-terminal" evidence="11">
    <location>
        <begin position="245"/>
        <end position="314"/>
    </location>
</feature>
<keyword evidence="5" id="KW-0687">Ribonucleoprotein</keyword>
<dbReference type="GO" id="GO:0003735">
    <property type="term" value="F:structural constituent of ribosome"/>
    <property type="evidence" value="ECO:0007669"/>
    <property type="project" value="InterPro"/>
</dbReference>
<comment type="subunit">
    <text evidence="8">Component of the mitochondrial ribosome small subunit (28S) which comprises a 12S rRNA and about 30 distinct proteins.</text>
</comment>
<keyword evidence="3" id="KW-0689">Ribosomal protein</keyword>
<sequence length="436" mass="49215">MSKVLQLASAFSRLSCSGSCSALRAPQTPALTPSRYVNFFSKHSAEDIWKGITSVSPQGRKRGRAKGLRKLIRNLNKGQVIGVGRANIVFPGLSSNIIQGKEIVRQHQLPKDPDFDAKLAKIRDTQSSSLKSNKLTPLERGYTGSKMPGRSIGPPDPIGEQEFEGFDVKVVELKPVSHMRATVGRFRRVSVTAVCGNKNGVAGFAQGKAVDGKTAMRKAKNRSGQRLMFIERYNDHTICHDFYSQFGRTKIFAWKRPEGYGLLKCHRVIRTICELVGIKDMEAKVENATNNPSAVVKAFFLGLLRQRTPQQLSDEVKLHLVEFRKENDYCPRIVASPTEGCDESKSEKDIPDYDNYIWEGRVVLRRKKFPPFFANTQGYNQYLRVQERKRGMDAVKRTLRNEYGEIRSFLAEKYPECRPPNQIVNRMKAAEKPAES</sequence>
<dbReference type="InterPro" id="IPR013810">
    <property type="entry name" value="Ribosomal_uS5_N"/>
</dbReference>
<dbReference type="InterPro" id="IPR020568">
    <property type="entry name" value="Ribosomal_Su5_D2-typ_SF"/>
</dbReference>